<feature type="binding site" evidence="1">
    <location>
        <position position="13"/>
    </location>
    <ligand>
        <name>Zn(2+)</name>
        <dbReference type="ChEBI" id="CHEBI:29105"/>
    </ligand>
</feature>
<dbReference type="SUPFAM" id="SSF57716">
    <property type="entry name" value="Glucocorticoid receptor-like (DNA-binding domain)"/>
    <property type="match status" value="1"/>
</dbReference>
<dbReference type="GO" id="GO:0006457">
    <property type="term" value="P:protein folding"/>
    <property type="evidence" value="ECO:0007669"/>
    <property type="project" value="UniProtKB-UniRule"/>
</dbReference>
<dbReference type="RefSeq" id="WP_174237028.1">
    <property type="nucleotide sequence ID" value="NZ_CBCSKE010000002.1"/>
</dbReference>
<feature type="domain" description="ClpX-type ZB" evidence="2">
    <location>
        <begin position="1"/>
        <end position="54"/>
    </location>
</feature>
<gene>
    <name evidence="3" type="primary">clpX_1</name>
    <name evidence="3" type="ORF">MB901379_03070</name>
</gene>
<dbReference type="Pfam" id="PF06689">
    <property type="entry name" value="zf-C4_ClpX"/>
    <property type="match status" value="1"/>
</dbReference>
<dbReference type="InterPro" id="IPR038366">
    <property type="entry name" value="Znf_CppX_C4_sf"/>
</dbReference>
<dbReference type="GO" id="GO:0005524">
    <property type="term" value="F:ATP binding"/>
    <property type="evidence" value="ECO:0007669"/>
    <property type="project" value="UniProtKB-KW"/>
</dbReference>
<keyword evidence="3" id="KW-0378">Hydrolase</keyword>
<dbReference type="GO" id="GO:0008233">
    <property type="term" value="F:peptidase activity"/>
    <property type="evidence" value="ECO:0007669"/>
    <property type="project" value="UniProtKB-KW"/>
</dbReference>
<dbReference type="Proteomes" id="UP000269998">
    <property type="component" value="Chromosome"/>
</dbReference>
<dbReference type="InterPro" id="IPR010603">
    <property type="entry name" value="Znf_CppX_C4"/>
</dbReference>
<comment type="similarity">
    <text evidence="1">Belongs to the ClpX chaperone family.</text>
</comment>
<evidence type="ECO:0000313" key="4">
    <source>
        <dbReference type="Proteomes" id="UP000269998"/>
    </source>
</evidence>
<dbReference type="KEGG" id="mbai:MB901379_03070"/>
<protein>
    <submittedName>
        <fullName evidence="3">ATP-dependent Clp protease ATP-binding subunit ClpX</fullName>
    </submittedName>
</protein>
<evidence type="ECO:0000259" key="2">
    <source>
        <dbReference type="PROSITE" id="PS51902"/>
    </source>
</evidence>
<keyword evidence="3" id="KW-0547">Nucleotide-binding</keyword>
<keyword evidence="1" id="KW-0143">Chaperone</keyword>
<evidence type="ECO:0000256" key="1">
    <source>
        <dbReference type="PROSITE-ProRule" id="PRU01250"/>
    </source>
</evidence>
<evidence type="ECO:0000313" key="3">
    <source>
        <dbReference type="EMBL" id="VDM89493.1"/>
    </source>
</evidence>
<organism evidence="3 4">
    <name type="scientific">Mycobacterium basiliense</name>
    <dbReference type="NCBI Taxonomy" id="2094119"/>
    <lineage>
        <taxon>Bacteria</taxon>
        <taxon>Bacillati</taxon>
        <taxon>Actinomycetota</taxon>
        <taxon>Actinomycetes</taxon>
        <taxon>Mycobacteriales</taxon>
        <taxon>Mycobacteriaceae</taxon>
        <taxon>Mycobacterium</taxon>
    </lineage>
</organism>
<dbReference type="AlphaFoldDB" id="A0A3S4FNZ4"/>
<dbReference type="GO" id="GO:0051082">
    <property type="term" value="F:unfolded protein binding"/>
    <property type="evidence" value="ECO:0007669"/>
    <property type="project" value="UniProtKB-UniRule"/>
</dbReference>
<dbReference type="PROSITE" id="PS51902">
    <property type="entry name" value="CLPX_ZB"/>
    <property type="match status" value="1"/>
</dbReference>
<dbReference type="GO" id="GO:0008270">
    <property type="term" value="F:zinc ion binding"/>
    <property type="evidence" value="ECO:0007669"/>
    <property type="project" value="UniProtKB-UniRule"/>
</dbReference>
<feature type="binding site" evidence="1">
    <location>
        <position position="16"/>
    </location>
    <ligand>
        <name>Zn(2+)</name>
        <dbReference type="ChEBI" id="CHEBI:29105"/>
    </ligand>
</feature>
<keyword evidence="1" id="KW-0479">Metal-binding</keyword>
<dbReference type="SMART" id="SM00994">
    <property type="entry name" value="zf-C4_ClpX"/>
    <property type="match status" value="1"/>
</dbReference>
<dbReference type="GO" id="GO:0046983">
    <property type="term" value="F:protein dimerization activity"/>
    <property type="evidence" value="ECO:0007669"/>
    <property type="project" value="UniProtKB-UniRule"/>
</dbReference>
<keyword evidence="1" id="KW-0862">Zinc</keyword>
<feature type="binding site" evidence="1">
    <location>
        <position position="38"/>
    </location>
    <ligand>
        <name>Zn(2+)</name>
        <dbReference type="ChEBI" id="CHEBI:29105"/>
    </ligand>
</feature>
<dbReference type="GO" id="GO:0006508">
    <property type="term" value="P:proteolysis"/>
    <property type="evidence" value="ECO:0007669"/>
    <property type="project" value="UniProtKB-KW"/>
</dbReference>
<accession>A0A3S4FNZ4</accession>
<dbReference type="EMBL" id="LR130759">
    <property type="protein sequence ID" value="VDM89493.1"/>
    <property type="molecule type" value="Genomic_DNA"/>
</dbReference>
<proteinExistence type="inferred from homology"/>
<sequence length="123" mass="13944">MSSRAKPAAQIWCSFCGKSNTEVDQLVAGPGVQICNDCVGIADAIMRKYRGKTRELRLPMWGSMTDQQMLSHIPRIAVVSKQVETDLRSWVQELRRREVTWSRIGEALGMTRQSAWERFSAEA</sequence>
<dbReference type="InterPro" id="IPR059188">
    <property type="entry name" value="Znf_CLPX-like"/>
</dbReference>
<name>A0A3S4FNZ4_9MYCO</name>
<dbReference type="Gene3D" id="6.20.220.10">
    <property type="entry name" value="ClpX chaperone, C4-type zinc finger domain"/>
    <property type="match status" value="1"/>
</dbReference>
<keyword evidence="3" id="KW-0067">ATP-binding</keyword>
<feature type="binding site" evidence="1">
    <location>
        <position position="35"/>
    </location>
    <ligand>
        <name>Zn(2+)</name>
        <dbReference type="ChEBI" id="CHEBI:29105"/>
    </ligand>
</feature>
<keyword evidence="4" id="KW-1185">Reference proteome</keyword>
<keyword evidence="3" id="KW-0645">Protease</keyword>
<reference evidence="4" key="1">
    <citation type="submission" date="2018-02" db="EMBL/GenBank/DDBJ databases">
        <authorList>
            <person name="Seth-Smith MB H."/>
            <person name="Seth-Smith H."/>
        </authorList>
    </citation>
    <scope>NUCLEOTIDE SEQUENCE [LARGE SCALE GENOMIC DNA]</scope>
</reference>